<name>A0A812KYB7_9DINO</name>
<gene>
    <name evidence="1" type="ORF">SNAT2548_LOCUS10469</name>
</gene>
<keyword evidence="2" id="KW-1185">Reference proteome</keyword>
<dbReference type="EMBL" id="CAJNDS010000868">
    <property type="protein sequence ID" value="CAE7238370.1"/>
    <property type="molecule type" value="Genomic_DNA"/>
</dbReference>
<organism evidence="1 2">
    <name type="scientific">Symbiodinium natans</name>
    <dbReference type="NCBI Taxonomy" id="878477"/>
    <lineage>
        <taxon>Eukaryota</taxon>
        <taxon>Sar</taxon>
        <taxon>Alveolata</taxon>
        <taxon>Dinophyceae</taxon>
        <taxon>Suessiales</taxon>
        <taxon>Symbiodiniaceae</taxon>
        <taxon>Symbiodinium</taxon>
    </lineage>
</organism>
<comment type="caution">
    <text evidence="1">The sequence shown here is derived from an EMBL/GenBank/DDBJ whole genome shotgun (WGS) entry which is preliminary data.</text>
</comment>
<evidence type="ECO:0000313" key="1">
    <source>
        <dbReference type="EMBL" id="CAE7238370.1"/>
    </source>
</evidence>
<evidence type="ECO:0000313" key="2">
    <source>
        <dbReference type="Proteomes" id="UP000604046"/>
    </source>
</evidence>
<reference evidence="1" key="1">
    <citation type="submission" date="2021-02" db="EMBL/GenBank/DDBJ databases">
        <authorList>
            <person name="Dougan E. K."/>
            <person name="Rhodes N."/>
            <person name="Thang M."/>
            <person name="Chan C."/>
        </authorList>
    </citation>
    <scope>NUCLEOTIDE SEQUENCE</scope>
</reference>
<dbReference type="Proteomes" id="UP000604046">
    <property type="component" value="Unassembled WGS sequence"/>
</dbReference>
<protein>
    <submittedName>
        <fullName evidence="1">Uncharacterized protein</fullName>
    </submittedName>
</protein>
<dbReference type="AlphaFoldDB" id="A0A812KYB7"/>
<proteinExistence type="predicted"/>
<accession>A0A812KYB7</accession>
<sequence>MLGLVEDSLTKPSAAAVGVPVGLRILLHRPSLREHTMEDLKILWRTDNNPIGTFVEAEKQLDLCRLRDRQLRSEAAAAQASPSQMRDKEQRALRFAAYYCSATQSTGAQYVM</sequence>